<evidence type="ECO:0000259" key="1">
    <source>
        <dbReference type="Pfam" id="PF11575"/>
    </source>
</evidence>
<dbReference type="Proteomes" id="UP000535543">
    <property type="component" value="Unassembled WGS sequence"/>
</dbReference>
<protein>
    <recommendedName>
        <fullName evidence="1">Ferric siderophore reductase C-terminal domain-containing protein</fullName>
    </recommendedName>
</protein>
<sequence>MVAEPPILIAGTALAERDWVAARLAELGRSWAGDDVRVVGTVWWYMASSTLLGPPLRMLSDTGVAPDLALSSVTCAVRPDGGLASVQIGATVGGPEEFAASVRATVTSIVDTVAAVSGAGAPALWAIAADALGNCALDADRAAGPALALRIAEAVGDVMPTPRFVEVDGRTFVHRTSCCLIYETAGAGKCISCPRRLPDERAGLLTEFVRRGR</sequence>
<feature type="domain" description="Ferric siderophore reductase C-terminal" evidence="1">
    <location>
        <begin position="175"/>
        <end position="195"/>
    </location>
</feature>
<dbReference type="Pfam" id="PF11575">
    <property type="entry name" value="FhuF_C"/>
    <property type="match status" value="1"/>
</dbReference>
<name>A0A848K5I8_9NOCA</name>
<keyword evidence="3" id="KW-1185">Reference proteome</keyword>
<dbReference type="RefSeq" id="WP_169584362.1">
    <property type="nucleotide sequence ID" value="NZ_VCQU01000001.1"/>
</dbReference>
<dbReference type="InterPro" id="IPR024726">
    <property type="entry name" value="FhuF_C"/>
</dbReference>
<dbReference type="GO" id="GO:0051537">
    <property type="term" value="F:2 iron, 2 sulfur cluster binding"/>
    <property type="evidence" value="ECO:0007669"/>
    <property type="project" value="InterPro"/>
</dbReference>
<evidence type="ECO:0000313" key="2">
    <source>
        <dbReference type="EMBL" id="NMN93659.1"/>
    </source>
</evidence>
<proteinExistence type="predicted"/>
<evidence type="ECO:0000313" key="3">
    <source>
        <dbReference type="Proteomes" id="UP000535543"/>
    </source>
</evidence>
<reference evidence="2 3" key="2">
    <citation type="submission" date="2020-06" db="EMBL/GenBank/DDBJ databases">
        <title>Antribacter stalactiti gen. nov., sp. nov., a new member of the family Nacardiaceae isolated from a cave.</title>
        <authorList>
            <person name="Kim I.S."/>
        </authorList>
    </citation>
    <scope>NUCLEOTIDE SEQUENCE [LARGE SCALE GENOMIC DNA]</scope>
    <source>
        <strain evidence="2 3">YC2-7</strain>
    </source>
</reference>
<dbReference type="EMBL" id="VCQU01000001">
    <property type="protein sequence ID" value="NMN93659.1"/>
    <property type="molecule type" value="Genomic_DNA"/>
</dbReference>
<organism evidence="2 3">
    <name type="scientific">Antrihabitans stalactiti</name>
    <dbReference type="NCBI Taxonomy" id="2584121"/>
    <lineage>
        <taxon>Bacteria</taxon>
        <taxon>Bacillati</taxon>
        <taxon>Actinomycetota</taxon>
        <taxon>Actinomycetes</taxon>
        <taxon>Mycobacteriales</taxon>
        <taxon>Nocardiaceae</taxon>
        <taxon>Antrihabitans</taxon>
    </lineage>
</organism>
<accession>A0A848K5I8</accession>
<dbReference type="AlphaFoldDB" id="A0A848K5I8"/>
<gene>
    <name evidence="2" type="ORF">FGL95_01230</name>
</gene>
<reference evidence="2 3" key="1">
    <citation type="submission" date="2019-05" db="EMBL/GenBank/DDBJ databases">
        <authorList>
            <person name="Lee S.D."/>
        </authorList>
    </citation>
    <scope>NUCLEOTIDE SEQUENCE [LARGE SCALE GENOMIC DNA]</scope>
    <source>
        <strain evidence="2 3">YC2-7</strain>
    </source>
</reference>
<comment type="caution">
    <text evidence="2">The sequence shown here is derived from an EMBL/GenBank/DDBJ whole genome shotgun (WGS) entry which is preliminary data.</text>
</comment>